<gene>
    <name evidence="2" type="ORF">CK510_07160</name>
</gene>
<name>A0A2A2TLX6_9CYAN</name>
<evidence type="ECO:0000256" key="1">
    <source>
        <dbReference type="SAM" id="SignalP"/>
    </source>
</evidence>
<keyword evidence="1" id="KW-0732">Signal</keyword>
<comment type="caution">
    <text evidence="2">The sequence shown here is derived from an EMBL/GenBank/DDBJ whole genome shotgun (WGS) entry which is preliminary data.</text>
</comment>
<feature type="signal peptide" evidence="1">
    <location>
        <begin position="1"/>
        <end position="20"/>
    </location>
</feature>
<accession>A0A2A2TLX6</accession>
<evidence type="ECO:0000313" key="3">
    <source>
        <dbReference type="Proteomes" id="UP000218238"/>
    </source>
</evidence>
<dbReference type="EMBL" id="NTFS01000052">
    <property type="protein sequence ID" value="PAX59420.1"/>
    <property type="molecule type" value="Genomic_DNA"/>
</dbReference>
<keyword evidence="3" id="KW-1185">Reference proteome</keyword>
<evidence type="ECO:0000313" key="2">
    <source>
        <dbReference type="EMBL" id="PAX59420.1"/>
    </source>
</evidence>
<dbReference type="Proteomes" id="UP000218238">
    <property type="component" value="Unassembled WGS sequence"/>
</dbReference>
<sequence length="103" mass="11772">MIFIFTCILSLLLSFPVAPAAQAFTCRNYNSHKICILNIKRSAKNYWEYRASVIIDSVKTPVELYDCHQRVPISYERVKHPTTIAFGKDDAGELICNFVMSHS</sequence>
<dbReference type="AlphaFoldDB" id="A0A2A2TLX6"/>
<dbReference type="OrthoDB" id="532473at2"/>
<organism evidence="2 3">
    <name type="scientific">Brunnivagina elsteri CCALA 953</name>
    <dbReference type="NCBI Taxonomy" id="987040"/>
    <lineage>
        <taxon>Bacteria</taxon>
        <taxon>Bacillati</taxon>
        <taxon>Cyanobacteriota</taxon>
        <taxon>Cyanophyceae</taxon>
        <taxon>Nostocales</taxon>
        <taxon>Calotrichaceae</taxon>
        <taxon>Brunnivagina</taxon>
    </lineage>
</organism>
<feature type="chain" id="PRO_5012765211" evidence="1">
    <location>
        <begin position="21"/>
        <end position="103"/>
    </location>
</feature>
<protein>
    <submittedName>
        <fullName evidence="2">Uncharacterized protein</fullName>
    </submittedName>
</protein>
<proteinExistence type="predicted"/>
<reference evidence="2 3" key="1">
    <citation type="submission" date="2017-08" db="EMBL/GenBank/DDBJ databases">
        <title>Draft genome sequence of filamentous cyanobacterium Calothrix elsteri CCALA 953.</title>
        <authorList>
            <person name="Gagunashvili A.N."/>
            <person name="Elster J."/>
            <person name="Andresson O.S."/>
        </authorList>
    </citation>
    <scope>NUCLEOTIDE SEQUENCE [LARGE SCALE GENOMIC DNA]</scope>
    <source>
        <strain evidence="2 3">CCALA 953</strain>
    </source>
</reference>